<proteinExistence type="predicted"/>
<dbReference type="Proteomes" id="UP000655523">
    <property type="component" value="Unassembled WGS sequence"/>
</dbReference>
<dbReference type="EMBL" id="WOEZ01000268">
    <property type="protein sequence ID" value="NPT61425.1"/>
    <property type="molecule type" value="Genomic_DNA"/>
</dbReference>
<accession>A0A972SS18</accession>
<reference evidence="1 2" key="1">
    <citation type="submission" date="2019-11" db="EMBL/GenBank/DDBJ databases">
        <title>Metabolism of dissolved organic matter in forest soils.</title>
        <authorList>
            <person name="Cyle K.T."/>
            <person name="Wilhelm R.C."/>
            <person name="Martinez C.E."/>
        </authorList>
    </citation>
    <scope>NUCLEOTIDE SEQUENCE [LARGE SCALE GENOMIC DNA]</scope>
    <source>
        <strain evidence="1 2">5N</strain>
    </source>
</reference>
<organism evidence="1 2">
    <name type="scientific">Paraburkholderia elongata</name>
    <dbReference type="NCBI Taxonomy" id="2675747"/>
    <lineage>
        <taxon>Bacteria</taxon>
        <taxon>Pseudomonadati</taxon>
        <taxon>Pseudomonadota</taxon>
        <taxon>Betaproteobacteria</taxon>
        <taxon>Burkholderiales</taxon>
        <taxon>Burkholderiaceae</taxon>
        <taxon>Paraburkholderia</taxon>
    </lineage>
</organism>
<evidence type="ECO:0000313" key="2">
    <source>
        <dbReference type="Proteomes" id="UP000655523"/>
    </source>
</evidence>
<gene>
    <name evidence="1" type="ORF">GNZ13_44580</name>
</gene>
<dbReference type="AlphaFoldDB" id="A0A972SS18"/>
<sequence>MELIDVVTAYVAMQRSLGLRFEAADRLLRQFAHQMGNVGIADVRPDAVVEFLQGT</sequence>
<comment type="caution">
    <text evidence="1">The sequence shown here is derived from an EMBL/GenBank/DDBJ whole genome shotgun (WGS) entry which is preliminary data.</text>
</comment>
<feature type="non-terminal residue" evidence="1">
    <location>
        <position position="55"/>
    </location>
</feature>
<evidence type="ECO:0000313" key="1">
    <source>
        <dbReference type="EMBL" id="NPT61425.1"/>
    </source>
</evidence>
<name>A0A972SS18_9BURK</name>
<keyword evidence="2" id="KW-1185">Reference proteome</keyword>
<protein>
    <submittedName>
        <fullName evidence="1">Integrase</fullName>
    </submittedName>
</protein>